<reference evidence="3" key="1">
    <citation type="journal article" date="2019" name="Sci. Rep.">
        <title>Draft genome of Tanacetum cinerariifolium, the natural source of mosquito coil.</title>
        <authorList>
            <person name="Yamashiro T."/>
            <person name="Shiraishi A."/>
            <person name="Satake H."/>
            <person name="Nakayama K."/>
        </authorList>
    </citation>
    <scope>NUCLEOTIDE SEQUENCE</scope>
</reference>
<evidence type="ECO:0000256" key="1">
    <source>
        <dbReference type="SAM" id="MobiDB-lite"/>
    </source>
</evidence>
<dbReference type="InterPro" id="IPR005162">
    <property type="entry name" value="Retrotrans_gag_dom"/>
</dbReference>
<dbReference type="AlphaFoldDB" id="A0A699JH98"/>
<evidence type="ECO:0000313" key="3">
    <source>
        <dbReference type="EMBL" id="GFA32556.1"/>
    </source>
</evidence>
<dbReference type="GO" id="GO:0003964">
    <property type="term" value="F:RNA-directed DNA polymerase activity"/>
    <property type="evidence" value="ECO:0007669"/>
    <property type="project" value="UniProtKB-KW"/>
</dbReference>
<sequence length="810" mass="91278">RKNHLDRFFTWDDLVSKFINKFFPPSKTTSLHNEITNFQQQFDESFSEAWDRFNDLLRACPYHGFLELHQLDTFYNALNSKDQDSLNSAAGGNFLDKMPRECLAIIESKSKVHYSRDKPVVAKVSTNASTSGVSPDVAELKDMVKALLLDKKGQNQYPAPVKAVKKSCVTCGGAHSYHNCPATDGNNYRDNIQEFVSQASTVNYNQGNTSYRPPMTSNQIRPPGFPLAPVYQAPAPQTQGVSKEDFSAYVKANDAMMKNMQMQGQNMQNQLTNLTDLITKFVNSNAASTSSSEATKDIVNPTNNENTKDVQPQAIQSESPVLIFKPVTSLISEPVIASVRVSKPNPKASILYPSRRNDERNHEKDNNQIEKFYQIFKDMSFKISFADALILMPKFASTLKALIENKEKLSEMARTPLNEHYFVVFLNKLPKKLGDPGKFLIPCDFPGMAECLALADLGASINLMPFTVWKRIYLPDLTPTCMTLELFDSSISHPVGVAEDVYVKVGSFHFSADFVVVDFDADPRVPLILERLFLKTGRALIDVFEGELTLRVGKEAITFNLDQTSRYSANYSDMTTKRIDVIDMDCKEYSQEVFGNSDFLLEEVDAFLAIEDEPTSSEFHQPYLDLEGDILLLKAFLNDHPSLPPLNQRTYLPEVRKELKICEAKSDKSSVDEPPVVELKVLPPHLEYAFLEGDDKLPVIIAKDLSMEEKTALITVLKSHKRAIAWKLSDIKGINPEFCTHKNLMEEEFEPTVQHQRRINPKIHDVIKQEVIKLLDAGLIYPISDSPWVSPVHCVPKKGGFTVVENEDNE</sequence>
<dbReference type="Gene3D" id="2.40.70.10">
    <property type="entry name" value="Acid Proteases"/>
    <property type="match status" value="1"/>
</dbReference>
<dbReference type="CDD" id="cd00303">
    <property type="entry name" value="retropepsin_like"/>
    <property type="match status" value="1"/>
</dbReference>
<dbReference type="InterPro" id="IPR021109">
    <property type="entry name" value="Peptidase_aspartic_dom_sf"/>
</dbReference>
<comment type="caution">
    <text evidence="3">The sequence shown here is derived from an EMBL/GenBank/DDBJ whole genome shotgun (WGS) entry which is preliminary data.</text>
</comment>
<evidence type="ECO:0000259" key="2">
    <source>
        <dbReference type="Pfam" id="PF03732"/>
    </source>
</evidence>
<feature type="non-terminal residue" evidence="3">
    <location>
        <position position="1"/>
    </location>
</feature>
<dbReference type="Pfam" id="PF03732">
    <property type="entry name" value="Retrotrans_gag"/>
    <property type="match status" value="1"/>
</dbReference>
<feature type="domain" description="Retrotransposon gag" evidence="2">
    <location>
        <begin position="3"/>
        <end position="79"/>
    </location>
</feature>
<keyword evidence="3" id="KW-0808">Transferase</keyword>
<dbReference type="InterPro" id="IPR043502">
    <property type="entry name" value="DNA/RNA_pol_sf"/>
</dbReference>
<dbReference type="PANTHER" id="PTHR33067:SF35">
    <property type="entry name" value="ASPARTIC PEPTIDASE DDI1-TYPE DOMAIN-CONTAINING PROTEIN"/>
    <property type="match status" value="1"/>
</dbReference>
<dbReference type="PANTHER" id="PTHR33067">
    <property type="entry name" value="RNA-DIRECTED DNA POLYMERASE-RELATED"/>
    <property type="match status" value="1"/>
</dbReference>
<keyword evidence="3" id="KW-0695">RNA-directed DNA polymerase</keyword>
<dbReference type="Gene3D" id="3.10.10.10">
    <property type="entry name" value="HIV Type 1 Reverse Transcriptase, subunit A, domain 1"/>
    <property type="match status" value="1"/>
</dbReference>
<organism evidence="3">
    <name type="scientific">Tanacetum cinerariifolium</name>
    <name type="common">Dalmatian daisy</name>
    <name type="synonym">Chrysanthemum cinerariifolium</name>
    <dbReference type="NCBI Taxonomy" id="118510"/>
    <lineage>
        <taxon>Eukaryota</taxon>
        <taxon>Viridiplantae</taxon>
        <taxon>Streptophyta</taxon>
        <taxon>Embryophyta</taxon>
        <taxon>Tracheophyta</taxon>
        <taxon>Spermatophyta</taxon>
        <taxon>Magnoliopsida</taxon>
        <taxon>eudicotyledons</taxon>
        <taxon>Gunneridae</taxon>
        <taxon>Pentapetalae</taxon>
        <taxon>asterids</taxon>
        <taxon>campanulids</taxon>
        <taxon>Asterales</taxon>
        <taxon>Asteraceae</taxon>
        <taxon>Asteroideae</taxon>
        <taxon>Anthemideae</taxon>
        <taxon>Anthemidinae</taxon>
        <taxon>Tanacetum</taxon>
    </lineage>
</organism>
<name>A0A699JH98_TANCI</name>
<proteinExistence type="predicted"/>
<dbReference type="EMBL" id="BKCJ010404864">
    <property type="protein sequence ID" value="GFA32556.1"/>
    <property type="molecule type" value="Genomic_DNA"/>
</dbReference>
<feature type="region of interest" description="Disordered" evidence="1">
    <location>
        <begin position="286"/>
        <end position="313"/>
    </location>
</feature>
<keyword evidence="3" id="KW-0548">Nucleotidyltransferase</keyword>
<protein>
    <submittedName>
        <fullName evidence="3">Reverse transcriptase domain-containing protein</fullName>
    </submittedName>
</protein>
<feature type="compositionally biased region" description="Polar residues" evidence="1">
    <location>
        <begin position="300"/>
        <end position="313"/>
    </location>
</feature>
<accession>A0A699JH98</accession>
<dbReference type="SUPFAM" id="SSF56672">
    <property type="entry name" value="DNA/RNA polymerases"/>
    <property type="match status" value="1"/>
</dbReference>
<gene>
    <name evidence="3" type="ORF">Tci_604528</name>
</gene>